<evidence type="ECO:0000313" key="2">
    <source>
        <dbReference type="Proteomes" id="UP000299102"/>
    </source>
</evidence>
<evidence type="ECO:0000313" key="1">
    <source>
        <dbReference type="EMBL" id="GBP17889.1"/>
    </source>
</evidence>
<accession>A0A4C1TV49</accession>
<keyword evidence="2" id="KW-1185">Reference proteome</keyword>
<protein>
    <submittedName>
        <fullName evidence="1">Uncharacterized protein</fullName>
    </submittedName>
</protein>
<dbReference type="AlphaFoldDB" id="A0A4C1TV49"/>
<dbReference type="Proteomes" id="UP000299102">
    <property type="component" value="Unassembled WGS sequence"/>
</dbReference>
<organism evidence="1 2">
    <name type="scientific">Eumeta variegata</name>
    <name type="common">Bagworm moth</name>
    <name type="synonym">Eumeta japonica</name>
    <dbReference type="NCBI Taxonomy" id="151549"/>
    <lineage>
        <taxon>Eukaryota</taxon>
        <taxon>Metazoa</taxon>
        <taxon>Ecdysozoa</taxon>
        <taxon>Arthropoda</taxon>
        <taxon>Hexapoda</taxon>
        <taxon>Insecta</taxon>
        <taxon>Pterygota</taxon>
        <taxon>Neoptera</taxon>
        <taxon>Endopterygota</taxon>
        <taxon>Lepidoptera</taxon>
        <taxon>Glossata</taxon>
        <taxon>Ditrysia</taxon>
        <taxon>Tineoidea</taxon>
        <taxon>Psychidae</taxon>
        <taxon>Oiketicinae</taxon>
        <taxon>Eumeta</taxon>
    </lineage>
</organism>
<comment type="caution">
    <text evidence="1">The sequence shown here is derived from an EMBL/GenBank/DDBJ whole genome shotgun (WGS) entry which is preliminary data.</text>
</comment>
<sequence>MLVIFLFNQQLRHALLQPFYFKQRPHYHDHHHRITDAMTTSAADGLTCPQMRARCDSISLELKPGAAGAVSRRAVLAADAQLRPRRGRADSVRGLPARVGGAASSGGCSAAASKMWASISTCNMSTEPFLSSCYVLDAVDRFAALKLSSIDDSCLFCSLYIPAVHKRGAGAGVPRQPRAVILRRAVTSRARNRRAPPPADSGSEVCNKVKRRYRPQNVLSLDDLKNKREAISPALVGGRASAVIAWPGRYLLTRRATTHAGSVRKC</sequence>
<proteinExistence type="predicted"/>
<dbReference type="EMBL" id="BGZK01000091">
    <property type="protein sequence ID" value="GBP17889.1"/>
    <property type="molecule type" value="Genomic_DNA"/>
</dbReference>
<name>A0A4C1TV49_EUMVA</name>
<gene>
    <name evidence="1" type="ORF">EVAR_7882_1</name>
</gene>
<reference evidence="1 2" key="1">
    <citation type="journal article" date="2019" name="Commun. Biol.">
        <title>The bagworm genome reveals a unique fibroin gene that provides high tensile strength.</title>
        <authorList>
            <person name="Kono N."/>
            <person name="Nakamura H."/>
            <person name="Ohtoshi R."/>
            <person name="Tomita M."/>
            <person name="Numata K."/>
            <person name="Arakawa K."/>
        </authorList>
    </citation>
    <scope>NUCLEOTIDE SEQUENCE [LARGE SCALE GENOMIC DNA]</scope>
</reference>